<dbReference type="OrthoDB" id="6079962at2759"/>
<evidence type="ECO:0000313" key="4">
    <source>
        <dbReference type="Proteomes" id="UP000828390"/>
    </source>
</evidence>
<gene>
    <name evidence="3" type="ORF">DPMN_101333</name>
</gene>
<keyword evidence="1" id="KW-0175">Coiled coil</keyword>
<protein>
    <submittedName>
        <fullName evidence="3">Uncharacterized protein</fullName>
    </submittedName>
</protein>
<feature type="region of interest" description="Disordered" evidence="2">
    <location>
        <begin position="60"/>
        <end position="100"/>
    </location>
</feature>
<keyword evidence="4" id="KW-1185">Reference proteome</keyword>
<comment type="caution">
    <text evidence="3">The sequence shown here is derived from an EMBL/GenBank/DDBJ whole genome shotgun (WGS) entry which is preliminary data.</text>
</comment>
<proteinExistence type="predicted"/>
<evidence type="ECO:0000313" key="3">
    <source>
        <dbReference type="EMBL" id="KAH3858707.1"/>
    </source>
</evidence>
<reference evidence="3" key="1">
    <citation type="journal article" date="2019" name="bioRxiv">
        <title>The Genome of the Zebra Mussel, Dreissena polymorpha: A Resource for Invasive Species Research.</title>
        <authorList>
            <person name="McCartney M.A."/>
            <person name="Auch B."/>
            <person name="Kono T."/>
            <person name="Mallez S."/>
            <person name="Zhang Y."/>
            <person name="Obille A."/>
            <person name="Becker A."/>
            <person name="Abrahante J.E."/>
            <person name="Garbe J."/>
            <person name="Badalamenti J.P."/>
            <person name="Herman A."/>
            <person name="Mangelson H."/>
            <person name="Liachko I."/>
            <person name="Sullivan S."/>
            <person name="Sone E.D."/>
            <person name="Koren S."/>
            <person name="Silverstein K.A.T."/>
            <person name="Beckman K.B."/>
            <person name="Gohl D.M."/>
        </authorList>
    </citation>
    <scope>NUCLEOTIDE SEQUENCE</scope>
    <source>
        <strain evidence="3">Duluth1</strain>
        <tissue evidence="3">Whole animal</tissue>
    </source>
</reference>
<accession>A0A9D4R9M1</accession>
<dbReference type="AlphaFoldDB" id="A0A9D4R9M1"/>
<evidence type="ECO:0000256" key="2">
    <source>
        <dbReference type="SAM" id="MobiDB-lite"/>
    </source>
</evidence>
<organism evidence="3 4">
    <name type="scientific">Dreissena polymorpha</name>
    <name type="common">Zebra mussel</name>
    <name type="synonym">Mytilus polymorpha</name>
    <dbReference type="NCBI Taxonomy" id="45954"/>
    <lineage>
        <taxon>Eukaryota</taxon>
        <taxon>Metazoa</taxon>
        <taxon>Spiralia</taxon>
        <taxon>Lophotrochozoa</taxon>
        <taxon>Mollusca</taxon>
        <taxon>Bivalvia</taxon>
        <taxon>Autobranchia</taxon>
        <taxon>Heteroconchia</taxon>
        <taxon>Euheterodonta</taxon>
        <taxon>Imparidentia</taxon>
        <taxon>Neoheterodontei</taxon>
        <taxon>Myida</taxon>
        <taxon>Dreissenoidea</taxon>
        <taxon>Dreissenidae</taxon>
        <taxon>Dreissena</taxon>
    </lineage>
</organism>
<dbReference type="EMBL" id="JAIWYP010000003">
    <property type="protein sequence ID" value="KAH3858707.1"/>
    <property type="molecule type" value="Genomic_DNA"/>
</dbReference>
<dbReference type="Gene3D" id="1.20.5.340">
    <property type="match status" value="1"/>
</dbReference>
<sequence>MNGERLSIQPVWGTGGRKLSYGVLDTAETLLDSIDDLAEVLDRLTMKYTAVEEDVVIEEKQNEADYDEGDLGINVIPPSPPKTTPAQEEPKPTGSRRRTSADFSMFRKLKSCLDSTRHLIGSLRSEKGRLMKRQLSVECRMSELEDYKKHMKQDLNSLNDLVDLLTERICRQEVTIADALEAREQLHAERDDLQARLETAEALCTELSEDNENLMKENHQLKDHYGDTNFRLRNQELKYENEVLSVENVKLKELVRDLTESNIVQTGSTKSSGKELQLSVTSLPDVVRGQGKVKTISVSEDVETGYLSASF</sequence>
<dbReference type="Proteomes" id="UP000828390">
    <property type="component" value="Unassembled WGS sequence"/>
</dbReference>
<feature type="coiled-coil region" evidence="1">
    <location>
        <begin position="141"/>
        <end position="224"/>
    </location>
</feature>
<reference evidence="3" key="2">
    <citation type="submission" date="2020-11" db="EMBL/GenBank/DDBJ databases">
        <authorList>
            <person name="McCartney M.A."/>
            <person name="Auch B."/>
            <person name="Kono T."/>
            <person name="Mallez S."/>
            <person name="Becker A."/>
            <person name="Gohl D.M."/>
            <person name="Silverstein K.A.T."/>
            <person name="Koren S."/>
            <person name="Bechman K.B."/>
            <person name="Herman A."/>
            <person name="Abrahante J.E."/>
            <person name="Garbe J."/>
        </authorList>
    </citation>
    <scope>NUCLEOTIDE SEQUENCE</scope>
    <source>
        <strain evidence="3">Duluth1</strain>
        <tissue evidence="3">Whole animal</tissue>
    </source>
</reference>
<name>A0A9D4R9M1_DREPO</name>
<evidence type="ECO:0000256" key="1">
    <source>
        <dbReference type="SAM" id="Coils"/>
    </source>
</evidence>